<dbReference type="AlphaFoldDB" id="A0A074YWA0"/>
<dbReference type="Proteomes" id="UP000054324">
    <property type="component" value="Unassembled WGS sequence"/>
</dbReference>
<dbReference type="GeneID" id="20329892"/>
<dbReference type="RefSeq" id="XP_009177286.1">
    <property type="nucleotide sequence ID" value="XM_009179022.1"/>
</dbReference>
<name>A0A074YWA0_OPIVI</name>
<sequence>QLQQIPITNQPGKLTFAGPPCAFTILIRLQSGPDEPKHPLSDGHHCGFDYDSTALMVDSLGRRGVHTPRKQILTFPSRNPG</sequence>
<organism evidence="1 2">
    <name type="scientific">Opisthorchis viverrini</name>
    <name type="common">Southeast Asian liver fluke</name>
    <dbReference type="NCBI Taxonomy" id="6198"/>
    <lineage>
        <taxon>Eukaryota</taxon>
        <taxon>Metazoa</taxon>
        <taxon>Spiralia</taxon>
        <taxon>Lophotrochozoa</taxon>
        <taxon>Platyhelminthes</taxon>
        <taxon>Trematoda</taxon>
        <taxon>Digenea</taxon>
        <taxon>Opisthorchiida</taxon>
        <taxon>Opisthorchiata</taxon>
        <taxon>Opisthorchiidae</taxon>
        <taxon>Opisthorchis</taxon>
    </lineage>
</organism>
<dbReference type="EMBL" id="KL597424">
    <property type="protein sequence ID" value="KER18963.1"/>
    <property type="molecule type" value="Genomic_DNA"/>
</dbReference>
<accession>A0A074YWA0</accession>
<dbReference type="KEGG" id="ovi:T265_15727"/>
<reference evidence="1 2" key="1">
    <citation type="submission" date="2013-11" db="EMBL/GenBank/DDBJ databases">
        <title>Opisthorchis viverrini - life in the bile duct.</title>
        <authorList>
            <person name="Young N.D."/>
            <person name="Nagarajan N."/>
            <person name="Lin S.J."/>
            <person name="Korhonen P.K."/>
            <person name="Jex A.R."/>
            <person name="Hall R.S."/>
            <person name="Safavi-Hemami H."/>
            <person name="Kaewkong W."/>
            <person name="Bertrand D."/>
            <person name="Gao S."/>
            <person name="Seet Q."/>
            <person name="Wongkham S."/>
            <person name="Teh B.T."/>
            <person name="Wongkham C."/>
            <person name="Intapan P.M."/>
            <person name="Maleewong W."/>
            <person name="Yang X."/>
            <person name="Hu M."/>
            <person name="Wang Z."/>
            <person name="Hofmann A."/>
            <person name="Sternberg P.W."/>
            <person name="Tan P."/>
            <person name="Wang J."/>
            <person name="Gasser R.B."/>
        </authorList>
    </citation>
    <scope>NUCLEOTIDE SEQUENCE [LARGE SCALE GENOMIC DNA]</scope>
</reference>
<evidence type="ECO:0000313" key="2">
    <source>
        <dbReference type="Proteomes" id="UP000054324"/>
    </source>
</evidence>
<feature type="non-terminal residue" evidence="1">
    <location>
        <position position="81"/>
    </location>
</feature>
<keyword evidence="2" id="KW-1185">Reference proteome</keyword>
<evidence type="ECO:0000313" key="1">
    <source>
        <dbReference type="EMBL" id="KER18963.1"/>
    </source>
</evidence>
<dbReference type="CTD" id="20329892"/>
<feature type="non-terminal residue" evidence="1">
    <location>
        <position position="1"/>
    </location>
</feature>
<proteinExistence type="predicted"/>
<gene>
    <name evidence="1" type="ORF">T265_15727</name>
</gene>
<protein>
    <submittedName>
        <fullName evidence="1">Uncharacterized protein</fullName>
    </submittedName>
</protein>